<dbReference type="EMBL" id="PFIP01000139">
    <property type="protein sequence ID" value="PIX33651.1"/>
    <property type="molecule type" value="Genomic_DNA"/>
</dbReference>
<dbReference type="PIRSF" id="PIRSF006156">
    <property type="entry name" value="YafQ"/>
    <property type="match status" value="1"/>
</dbReference>
<sequence length="97" mass="11439">MLKIKVEKRFKKDVERDRRSGKYSPLDFEILKHIITTLQEEKPVDPIYKKHPLLGTSKGYEAIHIKSDWILIFKVEKPLLILAMIGSHPQVYKKLIK</sequence>
<dbReference type="Pfam" id="PF15738">
    <property type="entry name" value="YafQ_toxin"/>
    <property type="match status" value="1"/>
</dbReference>
<dbReference type="PANTHER" id="PTHR40588">
    <property type="entry name" value="MRNA INTERFERASE TOXIN YAFQ"/>
    <property type="match status" value="1"/>
</dbReference>
<dbReference type="AlphaFoldDB" id="A0A2M7PL42"/>
<comment type="caution">
    <text evidence="4">The sequence shown here is derived from an EMBL/GenBank/DDBJ whole genome shotgun (WGS) entry which is preliminary data.</text>
</comment>
<proteinExistence type="predicted"/>
<dbReference type="Proteomes" id="UP000230646">
    <property type="component" value="Unassembled WGS sequence"/>
</dbReference>
<dbReference type="SUPFAM" id="SSF143011">
    <property type="entry name" value="RelE-like"/>
    <property type="match status" value="1"/>
</dbReference>
<evidence type="ECO:0000313" key="5">
    <source>
        <dbReference type="Proteomes" id="UP000230646"/>
    </source>
</evidence>
<dbReference type="InterPro" id="IPR004386">
    <property type="entry name" value="Toxin_YafQ-like"/>
</dbReference>
<evidence type="ECO:0000313" key="6">
    <source>
        <dbReference type="Proteomes" id="UP000231493"/>
    </source>
</evidence>
<dbReference type="InterPro" id="IPR007712">
    <property type="entry name" value="RelE/ParE_toxin"/>
</dbReference>
<dbReference type="GO" id="GO:0004521">
    <property type="term" value="F:RNA endonuclease activity"/>
    <property type="evidence" value="ECO:0007669"/>
    <property type="project" value="TreeGrafter"/>
</dbReference>
<gene>
    <name evidence="4" type="ORF">COZ07_10550</name>
    <name evidence="3" type="ORF">COZ58_06855</name>
</gene>
<name>A0A2M7PL42_9BACT</name>
<accession>A0A2M7K686</accession>
<dbReference type="NCBIfam" id="TIGR02385">
    <property type="entry name" value="RelE_StbE"/>
    <property type="match status" value="1"/>
</dbReference>
<dbReference type="PANTHER" id="PTHR40588:SF1">
    <property type="entry name" value="MRNA INTERFERASE TOXIN YAFQ"/>
    <property type="match status" value="1"/>
</dbReference>
<reference evidence="3" key="1">
    <citation type="submission" date="2017-09" db="EMBL/GenBank/DDBJ databases">
        <title>Depth-based differentiation of microbial function through sediment-hosted aquifers and enrichment of novel symbionts in the deep terrestrial subsurface.</title>
        <authorList>
            <person name="Probst A.J."/>
            <person name="Ladd B."/>
            <person name="Jarett J.K."/>
            <person name="Geller-Mcgrath D.E."/>
            <person name="Sieber C.M.K."/>
            <person name="Emerson J.B."/>
            <person name="Anantharaman K."/>
            <person name="Thomas B.C."/>
            <person name="Malmstrom R."/>
            <person name="Stieglmeier M."/>
            <person name="Klingl A."/>
            <person name="Woyke T."/>
            <person name="Ryan C.M."/>
            <person name="Banfield J.F."/>
        </authorList>
    </citation>
    <scope>NUCLEOTIDE SEQUENCE</scope>
    <source>
        <strain evidence="3">CG_4_8_14_3_um_filter_34_18</strain>
    </source>
</reference>
<accession>A0A2M7PL42</accession>
<evidence type="ECO:0000256" key="1">
    <source>
        <dbReference type="ARBA" id="ARBA00022649"/>
    </source>
</evidence>
<dbReference type="Gene3D" id="3.30.2310.20">
    <property type="entry name" value="RelE-like"/>
    <property type="match status" value="1"/>
</dbReference>
<organism evidence="4 5">
    <name type="scientific">Candidatus Infernicultor aquiphilus</name>
    <dbReference type="NCBI Taxonomy" id="1805029"/>
    <lineage>
        <taxon>Bacteria</taxon>
        <taxon>Pseudomonadati</taxon>
        <taxon>Atribacterota</taxon>
        <taxon>Candidatus Phoenicimicrobiia</taxon>
        <taxon>Candidatus Pheonicimicrobiales</taxon>
        <taxon>Candidatus Phoenicimicrobiaceae</taxon>
        <taxon>Candidatus Infernicultor</taxon>
    </lineage>
</organism>
<dbReference type="RefSeq" id="WP_406608574.1">
    <property type="nucleotide sequence ID" value="NZ_PFKO01000389.1"/>
</dbReference>
<feature type="active site" description="Proton donor" evidence="2">
    <location>
        <position position="88"/>
    </location>
</feature>
<dbReference type="GO" id="GO:0006402">
    <property type="term" value="P:mRNA catabolic process"/>
    <property type="evidence" value="ECO:0007669"/>
    <property type="project" value="TreeGrafter"/>
</dbReference>
<evidence type="ECO:0000313" key="4">
    <source>
        <dbReference type="EMBL" id="PIY31072.1"/>
    </source>
</evidence>
<dbReference type="GO" id="GO:0006415">
    <property type="term" value="P:translational termination"/>
    <property type="evidence" value="ECO:0007669"/>
    <property type="project" value="TreeGrafter"/>
</dbReference>
<dbReference type="EMBL" id="PFKO01000389">
    <property type="protein sequence ID" value="PIY31072.1"/>
    <property type="molecule type" value="Genomic_DNA"/>
</dbReference>
<evidence type="ECO:0000256" key="2">
    <source>
        <dbReference type="PIRSR" id="PIRSR006156-1"/>
    </source>
</evidence>
<dbReference type="InterPro" id="IPR035093">
    <property type="entry name" value="RelE/ParE_toxin_dom_sf"/>
</dbReference>
<dbReference type="Proteomes" id="UP000231493">
    <property type="component" value="Unassembled WGS sequence"/>
</dbReference>
<evidence type="ECO:0000313" key="3">
    <source>
        <dbReference type="EMBL" id="PIX33651.1"/>
    </source>
</evidence>
<reference evidence="5 6" key="2">
    <citation type="submission" date="2017-09" db="EMBL/GenBank/DDBJ databases">
        <title>Depth-based differentiation of microbial function through sediment-hosted aquifers and enrichment of novel symbionts in the deep terrestrial subsurface.</title>
        <authorList>
            <person name="Probst A.J."/>
            <person name="Ladd B."/>
            <person name="Jarett J.K."/>
            <person name="Geller-Mcgrath D.E."/>
            <person name="Sieber C.M."/>
            <person name="Emerson J.B."/>
            <person name="Anantharaman K."/>
            <person name="Thomas B.C."/>
            <person name="Malmstrom R."/>
            <person name="Stieglmeier M."/>
            <person name="Klingl A."/>
            <person name="Woyke T."/>
            <person name="Ryan C.M."/>
            <person name="Banfield J.F."/>
        </authorList>
    </citation>
    <scope>NUCLEOTIDE SEQUENCE [LARGE SCALE GENOMIC DNA]</scope>
    <source>
        <strain evidence="4">CG_4_10_14_3_um_filter_34_13</strain>
    </source>
</reference>
<keyword evidence="1" id="KW-1277">Toxin-antitoxin system</keyword>
<protein>
    <submittedName>
        <fullName evidence="4">Type II toxin-antitoxin system mRNA interferase toxin, RelE/StbE family</fullName>
    </submittedName>
</protein>